<dbReference type="Gene3D" id="2.30.240.10">
    <property type="entry name" value="At5g01610-like"/>
    <property type="match status" value="1"/>
</dbReference>
<accession>A0A6A4NPD0</accession>
<evidence type="ECO:0000313" key="3">
    <source>
        <dbReference type="Proteomes" id="UP000447434"/>
    </source>
</evidence>
<reference evidence="3" key="1">
    <citation type="journal article" date="2020" name="Nat. Commun.">
        <title>Genome sequence of the cluster root forming white lupin.</title>
        <authorList>
            <person name="Hufnagel B."/>
            <person name="Marques A."/>
            <person name="Soriano A."/>
            <person name="Marques L."/>
            <person name="Divol F."/>
            <person name="Doumas P."/>
            <person name="Sallet E."/>
            <person name="Mancinotti D."/>
            <person name="Carrere S."/>
            <person name="Marande W."/>
            <person name="Arribat S."/>
            <person name="Keller J."/>
            <person name="Huneau C."/>
            <person name="Blein T."/>
            <person name="Aime D."/>
            <person name="Laguerre M."/>
            <person name="Taylor J."/>
            <person name="Schubert V."/>
            <person name="Nelson M."/>
            <person name="Geu-Flores F."/>
            <person name="Crespi M."/>
            <person name="Gallardo-Guerrero K."/>
            <person name="Delaux P.-M."/>
            <person name="Salse J."/>
            <person name="Berges H."/>
            <person name="Guyot R."/>
            <person name="Gouzy J."/>
            <person name="Peret B."/>
        </authorList>
    </citation>
    <scope>NUCLEOTIDE SEQUENCE [LARGE SCALE GENOMIC DNA]</scope>
    <source>
        <strain evidence="3">cv. Amiga</strain>
    </source>
</reference>
<keyword evidence="1" id="KW-0732">Signal</keyword>
<comment type="caution">
    <text evidence="2">The sequence shown here is derived from an EMBL/GenBank/DDBJ whole genome shotgun (WGS) entry which is preliminary data.</text>
</comment>
<name>A0A6A4NPD0_LUPAL</name>
<organism evidence="2 3">
    <name type="scientific">Lupinus albus</name>
    <name type="common">White lupine</name>
    <name type="synonym">Lupinus termis</name>
    <dbReference type="NCBI Taxonomy" id="3870"/>
    <lineage>
        <taxon>Eukaryota</taxon>
        <taxon>Viridiplantae</taxon>
        <taxon>Streptophyta</taxon>
        <taxon>Embryophyta</taxon>
        <taxon>Tracheophyta</taxon>
        <taxon>Spermatophyta</taxon>
        <taxon>Magnoliopsida</taxon>
        <taxon>eudicotyledons</taxon>
        <taxon>Gunneridae</taxon>
        <taxon>Pentapetalae</taxon>
        <taxon>rosids</taxon>
        <taxon>fabids</taxon>
        <taxon>Fabales</taxon>
        <taxon>Fabaceae</taxon>
        <taxon>Papilionoideae</taxon>
        <taxon>50 kb inversion clade</taxon>
        <taxon>genistoids sensu lato</taxon>
        <taxon>core genistoids</taxon>
        <taxon>Genisteae</taxon>
        <taxon>Lupinus</taxon>
    </lineage>
</organism>
<proteinExistence type="predicted"/>
<keyword evidence="3" id="KW-1185">Reference proteome</keyword>
<feature type="chain" id="PRO_5025390223" description="DUF538 domain-containing protein" evidence="1">
    <location>
        <begin position="19"/>
        <end position="186"/>
    </location>
</feature>
<dbReference type="AlphaFoldDB" id="A0A6A4NPD0"/>
<sequence>MSSIRILCILFSLTLTYAITQQDSPLSAYEIIEQYGFPQGILPKGITGYALNRETGQFEAYLEGSCSFTIESYTLKYKPTITGVISNGKLDKLKGVSVKILLLWLNIVEVVRDGDDLAFSVGIASANFGVDNFLESPQCGCGFNCNEFTQIEKCVIENLNSLIMDEDDEDHMSQLGVLNHVSPTYI</sequence>
<dbReference type="PANTHER" id="PTHR31676:SF196">
    <property type="entry name" value="DUF538 FAMILY PROTEIN"/>
    <property type="match status" value="1"/>
</dbReference>
<dbReference type="SUPFAM" id="SSF141562">
    <property type="entry name" value="At5g01610-like"/>
    <property type="match status" value="1"/>
</dbReference>
<dbReference type="EMBL" id="WOCE01000021">
    <property type="protein sequence ID" value="KAE9589464.1"/>
    <property type="molecule type" value="Genomic_DNA"/>
</dbReference>
<dbReference type="InterPro" id="IPR007493">
    <property type="entry name" value="DUF538"/>
</dbReference>
<evidence type="ECO:0000313" key="2">
    <source>
        <dbReference type="EMBL" id="KAE9589464.1"/>
    </source>
</evidence>
<protein>
    <recommendedName>
        <fullName evidence="4">DUF538 domain-containing protein</fullName>
    </recommendedName>
</protein>
<dbReference type="InterPro" id="IPR036758">
    <property type="entry name" value="At5g01610-like"/>
</dbReference>
<dbReference type="OrthoDB" id="1897482at2759"/>
<evidence type="ECO:0008006" key="4">
    <source>
        <dbReference type="Google" id="ProtNLM"/>
    </source>
</evidence>
<dbReference type="Pfam" id="PF04398">
    <property type="entry name" value="DUF538"/>
    <property type="match status" value="1"/>
</dbReference>
<feature type="signal peptide" evidence="1">
    <location>
        <begin position="1"/>
        <end position="18"/>
    </location>
</feature>
<evidence type="ECO:0000256" key="1">
    <source>
        <dbReference type="SAM" id="SignalP"/>
    </source>
</evidence>
<gene>
    <name evidence="2" type="ORF">Lalb_Chr21g0309281</name>
</gene>
<dbReference type="Proteomes" id="UP000447434">
    <property type="component" value="Chromosome 21"/>
</dbReference>
<dbReference type="PANTHER" id="PTHR31676">
    <property type="entry name" value="T31J12.3 PROTEIN-RELATED"/>
    <property type="match status" value="1"/>
</dbReference>